<reference evidence="7 8" key="1">
    <citation type="submission" date="2019-06" db="EMBL/GenBank/DDBJ databases">
        <title>A chromosomal-level reference genome of Carpinus fangiana (Coryloideae, Betulaceae).</title>
        <authorList>
            <person name="Yang X."/>
            <person name="Wang Z."/>
            <person name="Zhang L."/>
            <person name="Hao G."/>
            <person name="Liu J."/>
            <person name="Yang Y."/>
        </authorList>
    </citation>
    <scope>NUCLEOTIDE SEQUENCE [LARGE SCALE GENOMIC DNA]</scope>
    <source>
        <strain evidence="7">Cfa_2016G</strain>
        <tissue evidence="7">Leaf</tissue>
    </source>
</reference>
<dbReference type="PANTHER" id="PTHR33304:SF36">
    <property type="entry name" value="GB|AAF26970.1-RELATED"/>
    <property type="match status" value="1"/>
</dbReference>
<evidence type="ECO:0000313" key="7">
    <source>
        <dbReference type="EMBL" id="KAE8124415.1"/>
    </source>
</evidence>
<keyword evidence="3" id="KW-0862">Zinc</keyword>
<evidence type="ECO:0000256" key="2">
    <source>
        <dbReference type="ARBA" id="ARBA00022771"/>
    </source>
</evidence>
<evidence type="ECO:0000256" key="1">
    <source>
        <dbReference type="ARBA" id="ARBA00022723"/>
    </source>
</evidence>
<dbReference type="Proteomes" id="UP000327013">
    <property type="component" value="Chromosome 8"/>
</dbReference>
<dbReference type="OrthoDB" id="651601at2759"/>
<protein>
    <recommendedName>
        <fullName evidence="6">AIPP2-like SPOC-like domain-containing protein</fullName>
    </recommendedName>
</protein>
<dbReference type="InterPro" id="IPR056280">
    <property type="entry name" value="AIPP2-like_SPOC"/>
</dbReference>
<gene>
    <name evidence="7" type="ORF">FH972_019304</name>
</gene>
<evidence type="ECO:0000313" key="8">
    <source>
        <dbReference type="Proteomes" id="UP000327013"/>
    </source>
</evidence>
<evidence type="ECO:0000259" key="6">
    <source>
        <dbReference type="Pfam" id="PF23121"/>
    </source>
</evidence>
<dbReference type="PANTHER" id="PTHR33304">
    <property type="match status" value="1"/>
</dbReference>
<dbReference type="EMBL" id="CM017328">
    <property type="protein sequence ID" value="KAE8124415.1"/>
    <property type="molecule type" value="Genomic_DNA"/>
</dbReference>
<evidence type="ECO:0000256" key="3">
    <source>
        <dbReference type="ARBA" id="ARBA00022833"/>
    </source>
</evidence>
<dbReference type="AlphaFoldDB" id="A0A5N6RPZ9"/>
<keyword evidence="2" id="KW-0863">Zinc-finger</keyword>
<feature type="domain" description="AIPP2-like SPOC-like" evidence="6">
    <location>
        <begin position="175"/>
        <end position="301"/>
    </location>
</feature>
<dbReference type="Pfam" id="PF23121">
    <property type="entry name" value="SPOC_AIPP2"/>
    <property type="match status" value="1"/>
</dbReference>
<sequence>MWVNLQWIPEDWICESCLSNNTVSPEASRKIDTIRTMPLDSPDVVCHESIHTLDPSSRGRASSRRQKTVETGKVKFIPTEEVIRLSSRATEKGNPLRVKVHDSVGSSGLVKFPRHGGVHSMTNQQTPQVLKKLEGGNFEAVAECKNSAVEERDLMNILPKFKLCHDNLPSLHVTWKGDFLFTATPIKSYGGIQARLPFTVSRKALEFSKRMPPVLQVQLLPRCQMWAELFQNDCPDLNDIALYFFPADNIERSKGNIACLIELMEVQSSMMRSCIDGVELLIFTSKQLHMDSQEYFLWGVFHAVENNQTLDKADEEDTPFISPLECVSNDHMSVESGEGVDMEIDMVGGENVGRVDIVVSKDASTRLSEISEEETVTGSTLKKSEKKILNVSALSSRDIDKTRSDFSLELPLQSSNGKHFTVDEFGIPRFTMDQLGIPPGFEKTARTKLNDASRQTIMTKEKPLLVSERTKVTVKKEI</sequence>
<proteinExistence type="predicted"/>
<dbReference type="GO" id="GO:0008270">
    <property type="term" value="F:zinc ion binding"/>
    <property type="evidence" value="ECO:0007669"/>
    <property type="project" value="UniProtKB-KW"/>
</dbReference>
<dbReference type="GO" id="GO:0140566">
    <property type="term" value="F:histone reader activity"/>
    <property type="evidence" value="ECO:0007669"/>
    <property type="project" value="InterPro"/>
</dbReference>
<keyword evidence="8" id="KW-1185">Reference proteome</keyword>
<keyword evidence="5" id="KW-0804">Transcription</keyword>
<accession>A0A5N6RPZ9</accession>
<dbReference type="InterPro" id="IPR049914">
    <property type="entry name" value="PHD1-3/5-6"/>
</dbReference>
<evidence type="ECO:0000256" key="4">
    <source>
        <dbReference type="ARBA" id="ARBA00023015"/>
    </source>
</evidence>
<keyword evidence="1" id="KW-0479">Metal-binding</keyword>
<name>A0A5N6RPZ9_9ROSI</name>
<dbReference type="GO" id="GO:0034244">
    <property type="term" value="P:negative regulation of transcription elongation by RNA polymerase II"/>
    <property type="evidence" value="ECO:0007669"/>
    <property type="project" value="InterPro"/>
</dbReference>
<keyword evidence="4" id="KW-0805">Transcription regulation</keyword>
<evidence type="ECO:0000256" key="5">
    <source>
        <dbReference type="ARBA" id="ARBA00023163"/>
    </source>
</evidence>
<organism evidence="7 8">
    <name type="scientific">Carpinus fangiana</name>
    <dbReference type="NCBI Taxonomy" id="176857"/>
    <lineage>
        <taxon>Eukaryota</taxon>
        <taxon>Viridiplantae</taxon>
        <taxon>Streptophyta</taxon>
        <taxon>Embryophyta</taxon>
        <taxon>Tracheophyta</taxon>
        <taxon>Spermatophyta</taxon>
        <taxon>Magnoliopsida</taxon>
        <taxon>eudicotyledons</taxon>
        <taxon>Gunneridae</taxon>
        <taxon>Pentapetalae</taxon>
        <taxon>rosids</taxon>
        <taxon>fabids</taxon>
        <taxon>Fagales</taxon>
        <taxon>Betulaceae</taxon>
        <taxon>Carpinus</taxon>
    </lineage>
</organism>